<dbReference type="GO" id="GO:0005829">
    <property type="term" value="C:cytosol"/>
    <property type="evidence" value="ECO:0007669"/>
    <property type="project" value="TreeGrafter"/>
</dbReference>
<keyword evidence="6" id="KW-0175">Coiled coil</keyword>
<dbReference type="SUPFAM" id="SSF47240">
    <property type="entry name" value="Ferritin-like"/>
    <property type="match status" value="1"/>
</dbReference>
<dbReference type="GO" id="GO:0008199">
    <property type="term" value="F:ferric iron binding"/>
    <property type="evidence" value="ECO:0007669"/>
    <property type="project" value="InterPro"/>
</dbReference>
<dbReference type="InterPro" id="IPR009040">
    <property type="entry name" value="Ferritin-like_diiron"/>
</dbReference>
<feature type="domain" description="Ferritin-like diiron" evidence="7">
    <location>
        <begin position="7"/>
        <end position="149"/>
    </location>
</feature>
<evidence type="ECO:0000256" key="4">
    <source>
        <dbReference type="ARBA" id="ARBA00022723"/>
    </source>
</evidence>
<dbReference type="InterPro" id="IPR009078">
    <property type="entry name" value="Ferritin-like_SF"/>
</dbReference>
<dbReference type="PANTHER" id="PTHR30295">
    <property type="entry name" value="BACTERIOFERRITIN"/>
    <property type="match status" value="1"/>
</dbReference>
<dbReference type="AlphaFoldDB" id="A0A1M6URQ5"/>
<evidence type="ECO:0000256" key="3">
    <source>
        <dbReference type="ARBA" id="ARBA00022617"/>
    </source>
</evidence>
<name>A0A1M6URQ5_9BACT</name>
<dbReference type="STRING" id="633813.SAMN04488087_1830"/>
<protein>
    <submittedName>
        <fullName evidence="8">Bacterioferritin</fullName>
    </submittedName>
</protein>
<dbReference type="InterPro" id="IPR002024">
    <property type="entry name" value="Bacterioferritin"/>
</dbReference>
<dbReference type="InterPro" id="IPR008331">
    <property type="entry name" value="Ferritin_DPS_dom"/>
</dbReference>
<evidence type="ECO:0000256" key="1">
    <source>
        <dbReference type="ARBA" id="ARBA00008093"/>
    </source>
</evidence>
<keyword evidence="9" id="KW-1185">Reference proteome</keyword>
<dbReference type="Pfam" id="PF00210">
    <property type="entry name" value="Ferritin"/>
    <property type="match status" value="1"/>
</dbReference>
<keyword evidence="2" id="KW-0409">Iron storage</keyword>
<dbReference type="EMBL" id="FRAU01000005">
    <property type="protein sequence ID" value="SHK71853.1"/>
    <property type="molecule type" value="Genomic_DNA"/>
</dbReference>
<dbReference type="GO" id="GO:0020037">
    <property type="term" value="F:heme binding"/>
    <property type="evidence" value="ECO:0007669"/>
    <property type="project" value="TreeGrafter"/>
</dbReference>
<feature type="coiled-coil region" evidence="6">
    <location>
        <begin position="89"/>
        <end position="142"/>
    </location>
</feature>
<evidence type="ECO:0000313" key="8">
    <source>
        <dbReference type="EMBL" id="SHK71853.1"/>
    </source>
</evidence>
<dbReference type="GO" id="GO:0006879">
    <property type="term" value="P:intracellular iron ion homeostasis"/>
    <property type="evidence" value="ECO:0007669"/>
    <property type="project" value="UniProtKB-KW"/>
</dbReference>
<dbReference type="CDD" id="cd00657">
    <property type="entry name" value="Ferritin_like"/>
    <property type="match status" value="1"/>
</dbReference>
<gene>
    <name evidence="8" type="ORF">SAMN04488087_1830</name>
</gene>
<organism evidence="8 9">
    <name type="scientific">Rhodothermus profundi</name>
    <dbReference type="NCBI Taxonomy" id="633813"/>
    <lineage>
        <taxon>Bacteria</taxon>
        <taxon>Pseudomonadati</taxon>
        <taxon>Rhodothermota</taxon>
        <taxon>Rhodothermia</taxon>
        <taxon>Rhodothermales</taxon>
        <taxon>Rhodothermaceae</taxon>
        <taxon>Rhodothermus</taxon>
    </lineage>
</organism>
<dbReference type="InterPro" id="IPR012347">
    <property type="entry name" value="Ferritin-like"/>
</dbReference>
<accession>A0A1M6URQ5</accession>
<sequence length="149" mass="16949">METEIKTVTREQLIKGLNEDLAHEYQAIVMYATYAAMASGIHRPFLKEFFEREIPEELRHAQFLANKITALGGLPTTKPAPVKLADSNRAMLEAVLKAEEETIARYVQRRKQAEALGDYGLVNDLEEIISDETRHKEETEKLLRGIGEH</sequence>
<dbReference type="OrthoDB" id="9792238at2"/>
<keyword evidence="3" id="KW-0349">Heme</keyword>
<dbReference type="PROSITE" id="PS50905">
    <property type="entry name" value="FERRITIN_LIKE"/>
    <property type="match status" value="1"/>
</dbReference>
<comment type="similarity">
    <text evidence="1">Belongs to the bacterioferritin family.</text>
</comment>
<evidence type="ECO:0000259" key="7">
    <source>
        <dbReference type="PROSITE" id="PS50905"/>
    </source>
</evidence>
<reference evidence="9" key="1">
    <citation type="submission" date="2016-11" db="EMBL/GenBank/DDBJ databases">
        <authorList>
            <person name="Varghese N."/>
            <person name="Submissions S."/>
        </authorList>
    </citation>
    <scope>NUCLEOTIDE SEQUENCE [LARGE SCALE GENOMIC DNA]</scope>
    <source>
        <strain evidence="9">DSM 22212</strain>
    </source>
</reference>
<evidence type="ECO:0000256" key="5">
    <source>
        <dbReference type="ARBA" id="ARBA00023004"/>
    </source>
</evidence>
<keyword evidence="4" id="KW-0479">Metal-binding</keyword>
<dbReference type="PRINTS" id="PR00601">
    <property type="entry name" value="BACFERRITIN"/>
</dbReference>
<dbReference type="RefSeq" id="WP_072715653.1">
    <property type="nucleotide sequence ID" value="NZ_FRAU01000005.1"/>
</dbReference>
<dbReference type="Proteomes" id="UP000185812">
    <property type="component" value="Unassembled WGS sequence"/>
</dbReference>
<keyword evidence="5" id="KW-0408">Iron</keyword>
<dbReference type="GO" id="GO:0006826">
    <property type="term" value="P:iron ion transport"/>
    <property type="evidence" value="ECO:0007669"/>
    <property type="project" value="InterPro"/>
</dbReference>
<proteinExistence type="inferred from homology"/>
<dbReference type="GO" id="GO:0004322">
    <property type="term" value="F:ferroxidase activity"/>
    <property type="evidence" value="ECO:0007669"/>
    <property type="project" value="TreeGrafter"/>
</dbReference>
<evidence type="ECO:0000313" key="9">
    <source>
        <dbReference type="Proteomes" id="UP000185812"/>
    </source>
</evidence>
<evidence type="ECO:0000256" key="6">
    <source>
        <dbReference type="SAM" id="Coils"/>
    </source>
</evidence>
<evidence type="ECO:0000256" key="2">
    <source>
        <dbReference type="ARBA" id="ARBA00022434"/>
    </source>
</evidence>
<dbReference type="Gene3D" id="1.20.1260.10">
    <property type="match status" value="1"/>
</dbReference>
<dbReference type="PANTHER" id="PTHR30295:SF0">
    <property type="entry name" value="BACTERIOFERRITIN"/>
    <property type="match status" value="1"/>
</dbReference>